<keyword evidence="3" id="KW-0238">DNA-binding</keyword>
<gene>
    <name evidence="8" type="ORF">Fmac_013449</name>
</gene>
<evidence type="ECO:0000256" key="2">
    <source>
        <dbReference type="ARBA" id="ARBA00023015"/>
    </source>
</evidence>
<dbReference type="Gene3D" id="3.30.730.10">
    <property type="entry name" value="AP2/ERF domain"/>
    <property type="match status" value="1"/>
</dbReference>
<feature type="domain" description="AP2/ERF" evidence="7">
    <location>
        <begin position="19"/>
        <end position="79"/>
    </location>
</feature>
<comment type="caution">
    <text evidence="8">The sequence shown here is derived from an EMBL/GenBank/DDBJ whole genome shotgun (WGS) entry which is preliminary data.</text>
</comment>
<dbReference type="PANTHER" id="PTHR31190:SF142">
    <property type="entry name" value="ETHYLENE-RESPONSIVE TRANSCRIPTION FACTOR RAP2-3"/>
    <property type="match status" value="1"/>
</dbReference>
<dbReference type="InterPro" id="IPR016177">
    <property type="entry name" value="DNA-bd_dom_sf"/>
</dbReference>
<dbReference type="PROSITE" id="PS51032">
    <property type="entry name" value="AP2_ERF"/>
    <property type="match status" value="1"/>
</dbReference>
<dbReference type="GO" id="GO:0005634">
    <property type="term" value="C:nucleus"/>
    <property type="evidence" value="ECO:0007669"/>
    <property type="project" value="UniProtKB-SubCell"/>
</dbReference>
<dbReference type="InterPro" id="IPR036955">
    <property type="entry name" value="AP2/ERF_dom_sf"/>
</dbReference>
<keyword evidence="5" id="KW-0539">Nucleus</keyword>
<dbReference type="SMART" id="SM00380">
    <property type="entry name" value="AP2"/>
    <property type="match status" value="1"/>
</dbReference>
<sequence>MCGGAIISDLVDPWSEFDTFFSLHHSHDPNNKGISIYIRDPHKGFRVWLGTFTTAQEAARAYDAAAKRIRGDKAKLNFPECYQPTFESDSNDQRQLMKHQISDLEAFLGLEPLSHPHHPWTLLMPSLPYS</sequence>
<dbReference type="Proteomes" id="UP001603857">
    <property type="component" value="Unassembled WGS sequence"/>
</dbReference>
<name>A0ABD1MU39_9FABA</name>
<accession>A0ABD1MU39</accession>
<comment type="similarity">
    <text evidence="6">Belongs to the AP2/ERF transcription factor family. ERF subfamily.</text>
</comment>
<proteinExistence type="inferred from homology"/>
<dbReference type="AlphaFoldDB" id="A0ABD1MU39"/>
<evidence type="ECO:0000256" key="6">
    <source>
        <dbReference type="ARBA" id="ARBA00024343"/>
    </source>
</evidence>
<dbReference type="EMBL" id="JBGMDY010000004">
    <property type="protein sequence ID" value="KAL2339003.1"/>
    <property type="molecule type" value="Genomic_DNA"/>
</dbReference>
<evidence type="ECO:0000256" key="3">
    <source>
        <dbReference type="ARBA" id="ARBA00023125"/>
    </source>
</evidence>
<evidence type="ECO:0000256" key="5">
    <source>
        <dbReference type="ARBA" id="ARBA00023242"/>
    </source>
</evidence>
<evidence type="ECO:0000313" key="8">
    <source>
        <dbReference type="EMBL" id="KAL2339003.1"/>
    </source>
</evidence>
<reference evidence="8 9" key="1">
    <citation type="submission" date="2024-08" db="EMBL/GenBank/DDBJ databases">
        <title>Insights into the chromosomal genome structure of Flemingia macrophylla.</title>
        <authorList>
            <person name="Ding Y."/>
            <person name="Zhao Y."/>
            <person name="Bi W."/>
            <person name="Wu M."/>
            <person name="Zhao G."/>
            <person name="Gong Y."/>
            <person name="Li W."/>
            <person name="Zhang P."/>
        </authorList>
    </citation>
    <scope>NUCLEOTIDE SEQUENCE [LARGE SCALE GENOMIC DNA]</scope>
    <source>
        <strain evidence="8">DYQJB</strain>
        <tissue evidence="8">Leaf</tissue>
    </source>
</reference>
<dbReference type="SUPFAM" id="SSF54171">
    <property type="entry name" value="DNA-binding domain"/>
    <property type="match status" value="1"/>
</dbReference>
<dbReference type="InterPro" id="IPR001471">
    <property type="entry name" value="AP2/ERF_dom"/>
</dbReference>
<evidence type="ECO:0000256" key="4">
    <source>
        <dbReference type="ARBA" id="ARBA00023163"/>
    </source>
</evidence>
<protein>
    <recommendedName>
        <fullName evidence="7">AP2/ERF domain-containing protein</fullName>
    </recommendedName>
</protein>
<keyword evidence="4" id="KW-0804">Transcription</keyword>
<evidence type="ECO:0000256" key="1">
    <source>
        <dbReference type="ARBA" id="ARBA00004123"/>
    </source>
</evidence>
<dbReference type="InterPro" id="IPR044808">
    <property type="entry name" value="ERF_plant"/>
</dbReference>
<keyword evidence="9" id="KW-1185">Reference proteome</keyword>
<evidence type="ECO:0000313" key="9">
    <source>
        <dbReference type="Proteomes" id="UP001603857"/>
    </source>
</evidence>
<organism evidence="8 9">
    <name type="scientific">Flemingia macrophylla</name>
    <dbReference type="NCBI Taxonomy" id="520843"/>
    <lineage>
        <taxon>Eukaryota</taxon>
        <taxon>Viridiplantae</taxon>
        <taxon>Streptophyta</taxon>
        <taxon>Embryophyta</taxon>
        <taxon>Tracheophyta</taxon>
        <taxon>Spermatophyta</taxon>
        <taxon>Magnoliopsida</taxon>
        <taxon>eudicotyledons</taxon>
        <taxon>Gunneridae</taxon>
        <taxon>Pentapetalae</taxon>
        <taxon>rosids</taxon>
        <taxon>fabids</taxon>
        <taxon>Fabales</taxon>
        <taxon>Fabaceae</taxon>
        <taxon>Papilionoideae</taxon>
        <taxon>50 kb inversion clade</taxon>
        <taxon>NPAAA clade</taxon>
        <taxon>indigoferoid/millettioid clade</taxon>
        <taxon>Phaseoleae</taxon>
        <taxon>Flemingia</taxon>
    </lineage>
</organism>
<comment type="subcellular location">
    <subcellularLocation>
        <location evidence="1">Nucleus</location>
    </subcellularLocation>
</comment>
<dbReference type="PANTHER" id="PTHR31190">
    <property type="entry name" value="DNA-BINDING DOMAIN"/>
    <property type="match status" value="1"/>
</dbReference>
<keyword evidence="2" id="KW-0805">Transcription regulation</keyword>
<dbReference type="GO" id="GO:0003677">
    <property type="term" value="F:DNA binding"/>
    <property type="evidence" value="ECO:0007669"/>
    <property type="project" value="UniProtKB-KW"/>
</dbReference>
<evidence type="ECO:0000259" key="7">
    <source>
        <dbReference type="PROSITE" id="PS51032"/>
    </source>
</evidence>